<sequence length="188" mass="20895">MEEIVLTPVSYLVLGEVARRGSATPYDLKVSVAGSVGNYWSFPHAQLYKEPPRLAEAGLLAEEREEGGRRRRIFRITEAGWRSLREWLAAGDAGRTELRDPGLLKLAFSDLGRPGDVARLARAQAAAHRAQLEVYRELAALPADAMVWSLRRTLELGLGYERLVAEFWERLAADPALRGERGSAQEPT</sequence>
<evidence type="ECO:0000259" key="2">
    <source>
        <dbReference type="Pfam" id="PF10400"/>
    </source>
</evidence>
<evidence type="ECO:0000313" key="4">
    <source>
        <dbReference type="Proteomes" id="UP000234331"/>
    </source>
</evidence>
<dbReference type="InterPro" id="IPR018309">
    <property type="entry name" value="Tscrpt_reg_PadR_C"/>
</dbReference>
<evidence type="ECO:0000313" key="3">
    <source>
        <dbReference type="EMBL" id="SNQ46635.1"/>
    </source>
</evidence>
<dbReference type="Pfam" id="PF10400">
    <property type="entry name" value="Vir_act_alpha_C"/>
    <property type="match status" value="1"/>
</dbReference>
<dbReference type="SUPFAM" id="SSF46785">
    <property type="entry name" value="Winged helix' DNA-binding domain"/>
    <property type="match status" value="1"/>
</dbReference>
<dbReference type="Pfam" id="PF03551">
    <property type="entry name" value="PadR"/>
    <property type="match status" value="1"/>
</dbReference>
<organism evidence="3 4">
    <name type="scientific">Frankia canadensis</name>
    <dbReference type="NCBI Taxonomy" id="1836972"/>
    <lineage>
        <taxon>Bacteria</taxon>
        <taxon>Bacillati</taxon>
        <taxon>Actinomycetota</taxon>
        <taxon>Actinomycetes</taxon>
        <taxon>Frankiales</taxon>
        <taxon>Frankiaceae</taxon>
        <taxon>Frankia</taxon>
    </lineage>
</organism>
<dbReference type="AlphaFoldDB" id="A0A2I2KLU3"/>
<dbReference type="InterPro" id="IPR036388">
    <property type="entry name" value="WH-like_DNA-bd_sf"/>
</dbReference>
<reference evidence="3 4" key="1">
    <citation type="submission" date="2017-06" db="EMBL/GenBank/DDBJ databases">
        <authorList>
            <person name="Kim H.J."/>
            <person name="Triplett B.A."/>
        </authorList>
    </citation>
    <scope>NUCLEOTIDE SEQUENCE [LARGE SCALE GENOMIC DNA]</scope>
    <source>
        <strain evidence="3">FRACA_ARgP5</strain>
    </source>
</reference>
<dbReference type="Gene3D" id="1.10.10.10">
    <property type="entry name" value="Winged helix-like DNA-binding domain superfamily/Winged helix DNA-binding domain"/>
    <property type="match status" value="1"/>
</dbReference>
<protein>
    <submittedName>
        <fullName evidence="3">PadR family transcriptional regulator</fullName>
    </submittedName>
</protein>
<feature type="domain" description="Transcription regulator PadR C-terminal" evidence="2">
    <location>
        <begin position="98"/>
        <end position="170"/>
    </location>
</feature>
<dbReference type="EMBL" id="FZMO01000057">
    <property type="protein sequence ID" value="SNQ46635.1"/>
    <property type="molecule type" value="Genomic_DNA"/>
</dbReference>
<keyword evidence="4" id="KW-1185">Reference proteome</keyword>
<dbReference type="InterPro" id="IPR005149">
    <property type="entry name" value="Tscrpt_reg_PadR_N"/>
</dbReference>
<feature type="domain" description="Transcription regulator PadR N-terminal" evidence="1">
    <location>
        <begin position="18"/>
        <end position="86"/>
    </location>
</feature>
<dbReference type="InterPro" id="IPR036390">
    <property type="entry name" value="WH_DNA-bd_sf"/>
</dbReference>
<name>A0A2I2KLU3_9ACTN</name>
<proteinExistence type="predicted"/>
<accession>A0A2I2KLU3</accession>
<dbReference type="Proteomes" id="UP000234331">
    <property type="component" value="Unassembled WGS sequence"/>
</dbReference>
<evidence type="ECO:0000259" key="1">
    <source>
        <dbReference type="Pfam" id="PF03551"/>
    </source>
</evidence>
<gene>
    <name evidence="3" type="ORF">FRACA_150007</name>
</gene>